<proteinExistence type="predicted"/>
<protein>
    <submittedName>
        <fullName evidence="1">Uncharacterized protein</fullName>
    </submittedName>
</protein>
<accession>B4VT76</accession>
<dbReference type="STRING" id="118168.MC7420_897"/>
<name>B4VT76_9CYAN</name>
<dbReference type="HOGENOM" id="CLU_2733045_0_0_3"/>
<sequence length="71" mass="7839">MVKSYNLRDAFCIAVVGHEGWNNDPDANAPYSLVVSFEAVESNIPIYAALVEAQVEPEIELQTEIQVTSNQ</sequence>
<reference evidence="1 2" key="1">
    <citation type="submission" date="2008-07" db="EMBL/GenBank/DDBJ databases">
        <authorList>
            <person name="Tandeau de Marsac N."/>
            <person name="Ferriera S."/>
            <person name="Johnson J."/>
            <person name="Kravitz S."/>
            <person name="Beeson K."/>
            <person name="Sutton G."/>
            <person name="Rogers Y.-H."/>
            <person name="Friedman R."/>
            <person name="Frazier M."/>
            <person name="Venter J.C."/>
        </authorList>
    </citation>
    <scope>NUCLEOTIDE SEQUENCE [LARGE SCALE GENOMIC DNA]</scope>
    <source>
        <strain evidence="1 2">PCC 7420</strain>
    </source>
</reference>
<dbReference type="Proteomes" id="UP000003835">
    <property type="component" value="Unassembled WGS sequence"/>
</dbReference>
<gene>
    <name evidence="1" type="ORF">MC7420_897</name>
</gene>
<dbReference type="eggNOG" id="COG1404">
    <property type="taxonomic scope" value="Bacteria"/>
</dbReference>
<organism evidence="1 2">
    <name type="scientific">Coleofasciculus chthonoplastes PCC 7420</name>
    <dbReference type="NCBI Taxonomy" id="118168"/>
    <lineage>
        <taxon>Bacteria</taxon>
        <taxon>Bacillati</taxon>
        <taxon>Cyanobacteriota</taxon>
        <taxon>Cyanophyceae</taxon>
        <taxon>Coleofasciculales</taxon>
        <taxon>Coleofasciculaceae</taxon>
        <taxon>Coleofasciculus</taxon>
    </lineage>
</organism>
<evidence type="ECO:0000313" key="2">
    <source>
        <dbReference type="Proteomes" id="UP000003835"/>
    </source>
</evidence>
<dbReference type="AlphaFoldDB" id="B4VT76"/>
<dbReference type="EMBL" id="DS989851">
    <property type="protein sequence ID" value="EDX75023.1"/>
    <property type="molecule type" value="Genomic_DNA"/>
</dbReference>
<keyword evidence="2" id="KW-1185">Reference proteome</keyword>
<evidence type="ECO:0000313" key="1">
    <source>
        <dbReference type="EMBL" id="EDX75023.1"/>
    </source>
</evidence>